<dbReference type="RefSeq" id="WP_395118137.1">
    <property type="nucleotide sequence ID" value="NZ_JBIMSN010000190.1"/>
</dbReference>
<accession>A0ABW7KCZ7</accession>
<keyword evidence="4" id="KW-1185">Reference proteome</keyword>
<dbReference type="EMBL" id="JBIMSO010000127">
    <property type="protein sequence ID" value="MFH5211555.1"/>
    <property type="molecule type" value="Genomic_DNA"/>
</dbReference>
<proteinExistence type="predicted"/>
<evidence type="ECO:0000313" key="3">
    <source>
        <dbReference type="Proteomes" id="UP001609175"/>
    </source>
</evidence>
<protein>
    <submittedName>
        <fullName evidence="2">Uncharacterized protein</fullName>
    </submittedName>
</protein>
<sequence>MTRTAGPRWTRKRLVDMLGHCYGFTPRGAVDTAAVAEHLAVSQRTVQRWMRGTNRQKAAIPAHRLHELLRAPAETELRSRQQAEYAREAIIQLALPRGRGVLPAWRKQGWLEPHVVTVIEIVGHPWRQVVVSNGKARSIAETKRRGTLVDVARVPTRFHAVVLAHEVMESVTPWRVHPLPRILAQGRTQVWSRDAPAVDLSVIAVAKGLS</sequence>
<organism evidence="2 4">
    <name type="scientific">Antrihabitans spumae</name>
    <dbReference type="NCBI Taxonomy" id="3373370"/>
    <lineage>
        <taxon>Bacteria</taxon>
        <taxon>Bacillati</taxon>
        <taxon>Actinomycetota</taxon>
        <taxon>Actinomycetes</taxon>
        <taxon>Mycobacteriales</taxon>
        <taxon>Nocardiaceae</taxon>
        <taxon>Antrihabitans</taxon>
    </lineage>
</organism>
<comment type="caution">
    <text evidence="2">The sequence shown here is derived from an EMBL/GenBank/DDBJ whole genome shotgun (WGS) entry which is preliminary data.</text>
</comment>
<dbReference type="EMBL" id="JBIMSN010000190">
    <property type="protein sequence ID" value="MFH5232987.1"/>
    <property type="molecule type" value="Genomic_DNA"/>
</dbReference>
<evidence type="ECO:0000313" key="1">
    <source>
        <dbReference type="EMBL" id="MFH5211555.1"/>
    </source>
</evidence>
<reference evidence="3 4" key="1">
    <citation type="submission" date="2024-10" db="EMBL/GenBank/DDBJ databases">
        <authorList>
            <person name="Riesco R."/>
        </authorList>
    </citation>
    <scope>NUCLEOTIDE SEQUENCE [LARGE SCALE GENOMIC DNA]</scope>
    <source>
        <strain evidence="1 3">NCIMB 15449</strain>
        <strain evidence="2 4">NCIMB 15450</strain>
    </source>
</reference>
<dbReference type="Proteomes" id="UP001609175">
    <property type="component" value="Unassembled WGS sequence"/>
</dbReference>
<name>A0ABW7KCZ7_9NOCA</name>
<evidence type="ECO:0000313" key="2">
    <source>
        <dbReference type="EMBL" id="MFH5232987.1"/>
    </source>
</evidence>
<dbReference type="Proteomes" id="UP001609219">
    <property type="component" value="Unassembled WGS sequence"/>
</dbReference>
<gene>
    <name evidence="1" type="ORF">ACHIPZ_25620</name>
    <name evidence="2" type="ORF">ACHIRB_31135</name>
</gene>
<evidence type="ECO:0000313" key="4">
    <source>
        <dbReference type="Proteomes" id="UP001609219"/>
    </source>
</evidence>